<evidence type="ECO:0000256" key="3">
    <source>
        <dbReference type="ARBA" id="ARBA00012944"/>
    </source>
</evidence>
<dbReference type="EC" id="7.1.1.2" evidence="3 16"/>
<evidence type="ECO:0000259" key="18">
    <source>
        <dbReference type="Pfam" id="PF01059"/>
    </source>
</evidence>
<proteinExistence type="inferred from homology"/>
<dbReference type="InterPro" id="IPR001750">
    <property type="entry name" value="ND/Mrp_TM"/>
</dbReference>
<feature type="transmembrane region" description="Helical" evidence="16">
    <location>
        <begin position="190"/>
        <end position="212"/>
    </location>
</feature>
<evidence type="ECO:0000256" key="5">
    <source>
        <dbReference type="ARBA" id="ARBA00022448"/>
    </source>
</evidence>
<dbReference type="Pfam" id="PF00361">
    <property type="entry name" value="Proton_antipo_M"/>
    <property type="match status" value="1"/>
</dbReference>
<evidence type="ECO:0000256" key="13">
    <source>
        <dbReference type="ARBA" id="ARBA00023128"/>
    </source>
</evidence>
<evidence type="ECO:0000256" key="7">
    <source>
        <dbReference type="ARBA" id="ARBA00022692"/>
    </source>
</evidence>
<feature type="domain" description="NADH:ubiquinone oxidoreductase chain 4 N-terminal" evidence="18">
    <location>
        <begin position="1"/>
        <end position="104"/>
    </location>
</feature>
<dbReference type="GO" id="GO:0048039">
    <property type="term" value="F:ubiquinone binding"/>
    <property type="evidence" value="ECO:0007669"/>
    <property type="project" value="TreeGrafter"/>
</dbReference>
<comment type="catalytic activity">
    <reaction evidence="15 16">
        <text>a ubiquinone + NADH + 5 H(+)(in) = a ubiquinol + NAD(+) + 4 H(+)(out)</text>
        <dbReference type="Rhea" id="RHEA:29091"/>
        <dbReference type="Rhea" id="RHEA-COMP:9565"/>
        <dbReference type="Rhea" id="RHEA-COMP:9566"/>
        <dbReference type="ChEBI" id="CHEBI:15378"/>
        <dbReference type="ChEBI" id="CHEBI:16389"/>
        <dbReference type="ChEBI" id="CHEBI:17976"/>
        <dbReference type="ChEBI" id="CHEBI:57540"/>
        <dbReference type="ChEBI" id="CHEBI:57945"/>
        <dbReference type="EC" id="7.1.1.2"/>
    </reaction>
</comment>
<evidence type="ECO:0000256" key="14">
    <source>
        <dbReference type="ARBA" id="ARBA00023136"/>
    </source>
</evidence>
<keyword evidence="9 16" id="KW-0249">Electron transport</keyword>
<keyword evidence="13 16" id="KW-0496">Mitochondrion</keyword>
<feature type="transmembrane region" description="Helical" evidence="16">
    <location>
        <begin position="429"/>
        <end position="450"/>
    </location>
</feature>
<dbReference type="InterPro" id="IPR003918">
    <property type="entry name" value="NADH_UbQ_OxRdtase"/>
</dbReference>
<feature type="domain" description="NADH:quinone oxidoreductase/Mrp antiporter transmembrane" evidence="17">
    <location>
        <begin position="110"/>
        <end position="396"/>
    </location>
</feature>
<feature type="transmembrane region" description="Helical" evidence="16">
    <location>
        <begin position="305"/>
        <end position="326"/>
    </location>
</feature>
<dbReference type="PANTHER" id="PTHR43507:SF20">
    <property type="entry name" value="NADH-UBIQUINONE OXIDOREDUCTASE CHAIN 4"/>
    <property type="match status" value="1"/>
</dbReference>
<keyword evidence="12 16" id="KW-0830">Ubiquinone</keyword>
<accession>A0A343W6B3</accession>
<comment type="function">
    <text evidence="16">Core subunit of the mitochondrial membrane respiratory chain NADH dehydrogenase (Complex I) which catalyzes electron transfer from NADH through the respiratory chain, using ubiquinone as an electron acceptor. Essential for the catalytic activity and assembly of complex I.</text>
</comment>
<evidence type="ECO:0000256" key="12">
    <source>
        <dbReference type="ARBA" id="ARBA00023075"/>
    </source>
</evidence>
<comment type="subcellular location">
    <subcellularLocation>
        <location evidence="1 16">Mitochondrion membrane</location>
        <topology evidence="1 16">Multi-pass membrane protein</topology>
    </subcellularLocation>
</comment>
<comment type="similarity">
    <text evidence="2 16">Belongs to the complex I subunit 4 family.</text>
</comment>
<dbReference type="PANTHER" id="PTHR43507">
    <property type="entry name" value="NADH-UBIQUINONE OXIDOREDUCTASE CHAIN 4"/>
    <property type="match status" value="1"/>
</dbReference>
<dbReference type="GO" id="GO:0015990">
    <property type="term" value="P:electron transport coupled proton transport"/>
    <property type="evidence" value="ECO:0007669"/>
    <property type="project" value="TreeGrafter"/>
</dbReference>
<evidence type="ECO:0000256" key="1">
    <source>
        <dbReference type="ARBA" id="ARBA00004225"/>
    </source>
</evidence>
<dbReference type="GO" id="GO:0003954">
    <property type="term" value="F:NADH dehydrogenase activity"/>
    <property type="evidence" value="ECO:0007669"/>
    <property type="project" value="TreeGrafter"/>
</dbReference>
<feature type="transmembrane region" description="Helical" evidence="16">
    <location>
        <begin position="281"/>
        <end position="299"/>
    </location>
</feature>
<keyword evidence="7 16" id="KW-0812">Transmembrane</keyword>
<dbReference type="Pfam" id="PF01059">
    <property type="entry name" value="Oxidored_q5_N"/>
    <property type="match status" value="1"/>
</dbReference>
<feature type="transmembrane region" description="Helical" evidence="16">
    <location>
        <begin position="387"/>
        <end position="408"/>
    </location>
</feature>
<feature type="transmembrane region" description="Helical" evidence="16">
    <location>
        <begin position="90"/>
        <end position="108"/>
    </location>
</feature>
<dbReference type="EMBL" id="KY753830">
    <property type="protein sequence ID" value="AVW86135.1"/>
    <property type="molecule type" value="Genomic_DNA"/>
</dbReference>
<name>A0A343W6B3_9ANNE</name>
<reference evidence="19" key="1">
    <citation type="journal article" date="2018" name="Mol. Phylogenet. Evol.">
        <title>Phylogeny, evolution and mitochondrial gene order rearrangement in scale worms (Aphroditiformia, Annelida).</title>
        <authorList>
            <person name="Zhang Y."/>
            <person name="Sun J."/>
            <person name="Rouse G.W."/>
            <person name="Wiklund H."/>
            <person name="Pleijel F."/>
            <person name="Watanabe H.K."/>
            <person name="Chen C."/>
            <person name="Qian P.-Y."/>
            <person name="Qiu J.-W."/>
        </authorList>
    </citation>
    <scope>NUCLEOTIDE SEQUENCE</scope>
</reference>
<dbReference type="GO" id="GO:0031966">
    <property type="term" value="C:mitochondrial membrane"/>
    <property type="evidence" value="ECO:0007669"/>
    <property type="project" value="UniProtKB-SubCell"/>
</dbReference>
<feature type="transmembrane region" description="Helical" evidence="16">
    <location>
        <begin position="224"/>
        <end position="244"/>
    </location>
</feature>
<keyword evidence="10 16" id="KW-1133">Transmembrane helix</keyword>
<evidence type="ECO:0000313" key="19">
    <source>
        <dbReference type="EMBL" id="AVW86135.1"/>
    </source>
</evidence>
<feature type="transmembrane region" description="Helical" evidence="16">
    <location>
        <begin position="145"/>
        <end position="163"/>
    </location>
</feature>
<feature type="transmembrane region" description="Helical" evidence="16">
    <location>
        <begin position="114"/>
        <end position="133"/>
    </location>
</feature>
<keyword evidence="8" id="KW-1278">Translocase</keyword>
<protein>
    <recommendedName>
        <fullName evidence="4 16">NADH-ubiquinone oxidoreductase chain 4</fullName>
        <ecNumber evidence="3 16">7.1.1.2</ecNumber>
    </recommendedName>
</protein>
<dbReference type="AlphaFoldDB" id="A0A343W6B3"/>
<feature type="transmembrane region" description="Helical" evidence="16">
    <location>
        <begin position="63"/>
        <end position="83"/>
    </location>
</feature>
<dbReference type="InterPro" id="IPR000260">
    <property type="entry name" value="NADH4_N"/>
</dbReference>
<dbReference type="PRINTS" id="PR01437">
    <property type="entry name" value="NUOXDRDTASE4"/>
</dbReference>
<keyword evidence="14 16" id="KW-0472">Membrane</keyword>
<evidence type="ECO:0000256" key="15">
    <source>
        <dbReference type="ARBA" id="ARBA00049551"/>
    </source>
</evidence>
<evidence type="ECO:0000256" key="10">
    <source>
        <dbReference type="ARBA" id="ARBA00022989"/>
    </source>
</evidence>
<evidence type="ECO:0000256" key="6">
    <source>
        <dbReference type="ARBA" id="ARBA00022660"/>
    </source>
</evidence>
<evidence type="ECO:0000256" key="8">
    <source>
        <dbReference type="ARBA" id="ARBA00022967"/>
    </source>
</evidence>
<sequence>MLNLIFPSLLLLLLPFLSKNFWSMSIMSLMFISFLSLTNLFSADLSYSSLSPLFMNDQMSSTLITLTLWISALMIMSSNSVFYNKNNNSLFIFYVLSLSLILIISFSVSNFLNFYIMFESSLIPTLLLILGWGYQPERLQAGMYLMLYTICASLPLLLSLMILNSNNGHLSMIIPSTFSILPSLSSLESLWWFMTICAFMVKMPLYIVHLWLPKAHVEAPIAGSMILAGILLKLGGYGLIRLSMFYPNLMFNSSPMWNSIALWGAFITSMICLRQTDIKSLIAYSSVGHMALVVLGISLNSTWGWQGALIMMIAHGLCSSCLFSLANMTYESTHTRSMFLTKGLLSLSPTLSLWWFILSISNMAAPPSINLFGEISLILSAIWASPWYMLPIGLCSFLAAAYSLFLFTSVNHGSSPKFLNPISALSSHFNSIVLFHAAPIFLLITSPILISSWI</sequence>
<feature type="transmembrane region" description="Helical" evidence="16">
    <location>
        <begin position="21"/>
        <end position="43"/>
    </location>
</feature>
<keyword evidence="11 16" id="KW-0520">NAD</keyword>
<evidence type="ECO:0000256" key="4">
    <source>
        <dbReference type="ARBA" id="ARBA00021006"/>
    </source>
</evidence>
<dbReference type="GO" id="GO:0042773">
    <property type="term" value="P:ATP synthesis coupled electron transport"/>
    <property type="evidence" value="ECO:0007669"/>
    <property type="project" value="InterPro"/>
</dbReference>
<evidence type="ECO:0000259" key="17">
    <source>
        <dbReference type="Pfam" id="PF00361"/>
    </source>
</evidence>
<keyword evidence="5 16" id="KW-0813">Transport</keyword>
<evidence type="ECO:0000256" key="9">
    <source>
        <dbReference type="ARBA" id="ARBA00022982"/>
    </source>
</evidence>
<organism evidence="19">
    <name type="scientific">Halosydna sp. YZ-2018</name>
    <dbReference type="NCBI Taxonomy" id="2153331"/>
    <lineage>
        <taxon>Eukaryota</taxon>
        <taxon>Metazoa</taxon>
        <taxon>Spiralia</taxon>
        <taxon>Lophotrochozoa</taxon>
        <taxon>Annelida</taxon>
        <taxon>Polychaeta</taxon>
        <taxon>Errantia</taxon>
        <taxon>Phyllodocida</taxon>
        <taxon>Polynoidae</taxon>
        <taxon>Halosydna</taxon>
    </lineage>
</organism>
<evidence type="ECO:0000256" key="16">
    <source>
        <dbReference type="RuleBase" id="RU003297"/>
    </source>
</evidence>
<evidence type="ECO:0000256" key="2">
    <source>
        <dbReference type="ARBA" id="ARBA00009025"/>
    </source>
</evidence>
<evidence type="ECO:0000256" key="11">
    <source>
        <dbReference type="ARBA" id="ARBA00023027"/>
    </source>
</evidence>
<keyword evidence="6 16" id="KW-0679">Respiratory chain</keyword>
<geneLocation type="mitochondrion" evidence="19"/>
<feature type="transmembrane region" description="Helical" evidence="16">
    <location>
        <begin position="256"/>
        <end position="274"/>
    </location>
</feature>
<feature type="transmembrane region" description="Helical" evidence="16">
    <location>
        <begin position="338"/>
        <end position="357"/>
    </location>
</feature>
<gene>
    <name evidence="19" type="primary">ND4</name>
</gene>
<dbReference type="GO" id="GO:0008137">
    <property type="term" value="F:NADH dehydrogenase (ubiquinone) activity"/>
    <property type="evidence" value="ECO:0007669"/>
    <property type="project" value="UniProtKB-UniRule"/>
</dbReference>